<evidence type="ECO:0000313" key="9">
    <source>
        <dbReference type="Proteomes" id="UP000814176"/>
    </source>
</evidence>
<dbReference type="InterPro" id="IPR004574">
    <property type="entry name" value="Alkb"/>
</dbReference>
<reference evidence="8 9" key="1">
    <citation type="journal article" date="2021" name="Environ. Microbiol.">
        <title>Gene family expansions and transcriptome signatures uncover fungal adaptations to wood decay.</title>
        <authorList>
            <person name="Hage H."/>
            <person name="Miyauchi S."/>
            <person name="Viragh M."/>
            <person name="Drula E."/>
            <person name="Min B."/>
            <person name="Chaduli D."/>
            <person name="Navarro D."/>
            <person name="Favel A."/>
            <person name="Norest M."/>
            <person name="Lesage-Meessen L."/>
            <person name="Balint B."/>
            <person name="Merenyi Z."/>
            <person name="de Eugenio L."/>
            <person name="Morin E."/>
            <person name="Martinez A.T."/>
            <person name="Baldrian P."/>
            <person name="Stursova M."/>
            <person name="Martinez M.J."/>
            <person name="Novotny C."/>
            <person name="Magnuson J.K."/>
            <person name="Spatafora J.W."/>
            <person name="Maurice S."/>
            <person name="Pangilinan J."/>
            <person name="Andreopoulos W."/>
            <person name="LaButti K."/>
            <person name="Hundley H."/>
            <person name="Na H."/>
            <person name="Kuo A."/>
            <person name="Barry K."/>
            <person name="Lipzen A."/>
            <person name="Henrissat B."/>
            <person name="Riley R."/>
            <person name="Ahrendt S."/>
            <person name="Nagy L.G."/>
            <person name="Grigoriev I.V."/>
            <person name="Martin F."/>
            <person name="Rosso M.N."/>
        </authorList>
    </citation>
    <scope>NUCLEOTIDE SEQUENCE [LARGE SCALE GENOMIC DNA]</scope>
    <source>
        <strain evidence="8 9">CIRM-BRFM 1785</strain>
    </source>
</reference>
<dbReference type="InterPro" id="IPR005123">
    <property type="entry name" value="Oxoglu/Fe-dep_dioxygenase_dom"/>
</dbReference>
<accession>A0ABQ8KU04</accession>
<dbReference type="InterPro" id="IPR037151">
    <property type="entry name" value="AlkB-like_sf"/>
</dbReference>
<comment type="cofactor">
    <cofactor evidence="1">
        <name>Fe(2+)</name>
        <dbReference type="ChEBI" id="CHEBI:29033"/>
    </cofactor>
</comment>
<keyword evidence="3" id="KW-0223">Dioxygenase</keyword>
<keyword evidence="9" id="KW-1185">Reference proteome</keyword>
<dbReference type="RefSeq" id="XP_047783573.1">
    <property type="nucleotide sequence ID" value="XM_047917010.1"/>
</dbReference>
<feature type="compositionally biased region" description="Basic and acidic residues" evidence="6">
    <location>
        <begin position="36"/>
        <end position="45"/>
    </location>
</feature>
<dbReference type="Proteomes" id="UP000814176">
    <property type="component" value="Unassembled WGS sequence"/>
</dbReference>
<evidence type="ECO:0000256" key="5">
    <source>
        <dbReference type="ARBA" id="ARBA00023004"/>
    </source>
</evidence>
<evidence type="ECO:0000259" key="7">
    <source>
        <dbReference type="PROSITE" id="PS51471"/>
    </source>
</evidence>
<protein>
    <recommendedName>
        <fullName evidence="7">Fe2OG dioxygenase domain-containing protein</fullName>
    </recommendedName>
</protein>
<dbReference type="PANTHER" id="PTHR16557:SF2">
    <property type="entry name" value="NUCLEIC ACID DIOXYGENASE ALKBH1"/>
    <property type="match status" value="1"/>
</dbReference>
<dbReference type="SUPFAM" id="SSF51197">
    <property type="entry name" value="Clavaminate synthase-like"/>
    <property type="match status" value="1"/>
</dbReference>
<keyword evidence="2" id="KW-0479">Metal-binding</keyword>
<evidence type="ECO:0000256" key="4">
    <source>
        <dbReference type="ARBA" id="ARBA00023002"/>
    </source>
</evidence>
<comment type="caution">
    <text evidence="8">The sequence shown here is derived from an EMBL/GenBank/DDBJ whole genome shotgun (WGS) entry which is preliminary data.</text>
</comment>
<feature type="compositionally biased region" description="Polar residues" evidence="6">
    <location>
        <begin position="1"/>
        <end position="11"/>
    </location>
</feature>
<evidence type="ECO:0000256" key="1">
    <source>
        <dbReference type="ARBA" id="ARBA00001954"/>
    </source>
</evidence>
<organism evidence="8 9">
    <name type="scientific">Rhodofomes roseus</name>
    <dbReference type="NCBI Taxonomy" id="34475"/>
    <lineage>
        <taxon>Eukaryota</taxon>
        <taxon>Fungi</taxon>
        <taxon>Dikarya</taxon>
        <taxon>Basidiomycota</taxon>
        <taxon>Agaricomycotina</taxon>
        <taxon>Agaricomycetes</taxon>
        <taxon>Polyporales</taxon>
        <taxon>Rhodofomes</taxon>
    </lineage>
</organism>
<dbReference type="Gene3D" id="2.60.120.590">
    <property type="entry name" value="Alpha-ketoglutarate-dependent dioxygenase AlkB-like"/>
    <property type="match status" value="2"/>
</dbReference>
<sequence>MPTATAAASTSDLHDPNSAAYKKARRRHLKAARSRQHAEHETDWTPFRAAEKKYKARFPPPDLSDVLDLATLNTSRAEEVLRGAWHGRADAVAYREIELNGDNDAGPSTGRRAYIFPDIPGLVLLPSFVDPEGQRRLVRWALCEQACHPNETNLDTHYVLPESGLWNKYIRIRKEECEDESVQPRAALYSSPTESAAAEAPGPRRLVSNEPASKENYDTLSSTPKPPAAPSPSVQPLRVSALVPRLRWANIGWSYHWGTKQYDFSKGKGTIDQGVRSVCKRAVRAVRWDRVFEDDNSTAGDWGEDGPDWDSWHETYEPDAGIVNFYQTKDTLMAHVDRSEVCATSPLVSVSYVLDLVPGHLNLSAESDSLGCAAVFLIGGLTREVKPTAILLRSGDAVIMSGPACRRAYHGVPRVLEGTLPPHLESGTDGDWAVYEEYLRNSRINVNVRQVFQRGFDPTAPTRHAGDT</sequence>
<evidence type="ECO:0000256" key="2">
    <source>
        <dbReference type="ARBA" id="ARBA00022723"/>
    </source>
</evidence>
<evidence type="ECO:0000256" key="6">
    <source>
        <dbReference type="SAM" id="MobiDB-lite"/>
    </source>
</evidence>
<evidence type="ECO:0000313" key="8">
    <source>
        <dbReference type="EMBL" id="KAH9842526.1"/>
    </source>
</evidence>
<dbReference type="PANTHER" id="PTHR16557">
    <property type="entry name" value="ALKYLATED DNA REPAIR PROTEIN ALKB-RELATED"/>
    <property type="match status" value="1"/>
</dbReference>
<evidence type="ECO:0000256" key="3">
    <source>
        <dbReference type="ARBA" id="ARBA00022964"/>
    </source>
</evidence>
<feature type="region of interest" description="Disordered" evidence="6">
    <location>
        <begin position="1"/>
        <end position="45"/>
    </location>
</feature>
<dbReference type="PROSITE" id="PS51471">
    <property type="entry name" value="FE2OG_OXY"/>
    <property type="match status" value="1"/>
</dbReference>
<proteinExistence type="predicted"/>
<keyword evidence="4" id="KW-0560">Oxidoreductase</keyword>
<dbReference type="GeneID" id="71997742"/>
<feature type="region of interest" description="Disordered" evidence="6">
    <location>
        <begin position="181"/>
        <end position="235"/>
    </location>
</feature>
<feature type="domain" description="Fe2OG dioxygenase" evidence="7">
    <location>
        <begin position="317"/>
        <end position="452"/>
    </location>
</feature>
<dbReference type="EMBL" id="JADCUA010000002">
    <property type="protein sequence ID" value="KAH9842526.1"/>
    <property type="molecule type" value="Genomic_DNA"/>
</dbReference>
<dbReference type="Pfam" id="PF13532">
    <property type="entry name" value="2OG-FeII_Oxy_2"/>
    <property type="match status" value="2"/>
</dbReference>
<feature type="compositionally biased region" description="Basic residues" evidence="6">
    <location>
        <begin position="22"/>
        <end position="35"/>
    </location>
</feature>
<feature type="compositionally biased region" description="Low complexity" evidence="6">
    <location>
        <begin position="190"/>
        <end position="201"/>
    </location>
</feature>
<name>A0ABQ8KU04_9APHY</name>
<gene>
    <name evidence="8" type="ORF">C8Q71DRAFT_206814</name>
</gene>
<keyword evidence="5" id="KW-0408">Iron</keyword>
<dbReference type="InterPro" id="IPR027450">
    <property type="entry name" value="AlkB-like"/>
</dbReference>